<evidence type="ECO:0000256" key="1">
    <source>
        <dbReference type="SAM" id="MobiDB-lite"/>
    </source>
</evidence>
<reference evidence="3 4" key="1">
    <citation type="journal article" date="2019" name="Syst. Appl. Microbiol.">
        <title>Characterization of Bifidobacterium species in feaces of the Egyptian fruit bat: Description of B. vespertilionis sp. nov. and B. rousetti sp. nov.</title>
        <authorList>
            <person name="Modesto M."/>
            <person name="Satti M."/>
            <person name="Watanabe K."/>
            <person name="Puglisi E."/>
            <person name="Morelli L."/>
            <person name="Huang C.-H."/>
            <person name="Liou J.-S."/>
            <person name="Miyashita M."/>
            <person name="Tamura T."/>
            <person name="Saito S."/>
            <person name="Mori K."/>
            <person name="Huang L."/>
            <person name="Sciavilla P."/>
            <person name="Sandri C."/>
            <person name="Spiezio C."/>
            <person name="Vitali F."/>
            <person name="Cavalieri D."/>
            <person name="Perpetuini G."/>
            <person name="Tofalo R."/>
            <person name="Bonetti A."/>
            <person name="Arita M."/>
            <person name="Mattarelli P."/>
        </authorList>
    </citation>
    <scope>NUCLEOTIDE SEQUENCE [LARGE SCALE GENOMIC DNA]</scope>
    <source>
        <strain evidence="3 4">RST27</strain>
    </source>
</reference>
<keyword evidence="2" id="KW-1133">Transmembrane helix</keyword>
<comment type="caution">
    <text evidence="3">The sequence shown here is derived from an EMBL/GenBank/DDBJ whole genome shotgun (WGS) entry which is preliminary data.</text>
</comment>
<organism evidence="3 4">
    <name type="scientific">Bifidobacterium callitrichos</name>
    <dbReference type="NCBI Taxonomy" id="762209"/>
    <lineage>
        <taxon>Bacteria</taxon>
        <taxon>Bacillati</taxon>
        <taxon>Actinomycetota</taxon>
        <taxon>Actinomycetes</taxon>
        <taxon>Bifidobacteriales</taxon>
        <taxon>Bifidobacteriaceae</taxon>
        <taxon>Bifidobacterium</taxon>
    </lineage>
</organism>
<feature type="compositionally biased region" description="Gly residues" evidence="1">
    <location>
        <begin position="13"/>
        <end position="39"/>
    </location>
</feature>
<dbReference type="EMBL" id="RZJP01000004">
    <property type="protein sequence ID" value="KAA8815499.1"/>
    <property type="molecule type" value="Genomic_DNA"/>
</dbReference>
<evidence type="ECO:0000256" key="2">
    <source>
        <dbReference type="SAM" id="Phobius"/>
    </source>
</evidence>
<name>A0A5M9ZAF9_9BIFI</name>
<evidence type="ECO:0000313" key="4">
    <source>
        <dbReference type="Proteomes" id="UP000326060"/>
    </source>
</evidence>
<sequence>MSGNGASQTSHGGSHGVLGRGVPGGGTPDRGVPGGGTPGGHDRMRGNRWGGRRPWAVAGVVVLLVIVCATVVWAWHRGNADAEIGPYQLPAQSDRRYTLKDMTDMIAACNDPDNADGTKAEFQIVPAGVANATSAANGEEHPPRDINLIVPANEAKDPMRSEGFQCMAGKLGMPDETQRDLVKQSQSFTDEAGAMPMSWNELGFRGWQSDDGTFRLHIIWYDPAASEE</sequence>
<dbReference type="Proteomes" id="UP000326060">
    <property type="component" value="Unassembled WGS sequence"/>
</dbReference>
<protein>
    <submittedName>
        <fullName evidence="3">Uncharacterized protein</fullName>
    </submittedName>
</protein>
<keyword evidence="2" id="KW-0472">Membrane</keyword>
<dbReference type="AlphaFoldDB" id="A0A5M9ZAF9"/>
<gene>
    <name evidence="3" type="ORF">EMB92_10010</name>
</gene>
<dbReference type="RefSeq" id="WP_150394754.1">
    <property type="nucleotide sequence ID" value="NZ_RZJP01000004.1"/>
</dbReference>
<proteinExistence type="predicted"/>
<evidence type="ECO:0000313" key="3">
    <source>
        <dbReference type="EMBL" id="KAA8815499.1"/>
    </source>
</evidence>
<feature type="transmembrane region" description="Helical" evidence="2">
    <location>
        <begin position="55"/>
        <end position="75"/>
    </location>
</feature>
<accession>A0A5M9ZAF9</accession>
<keyword evidence="2" id="KW-0812">Transmembrane</keyword>
<feature type="region of interest" description="Disordered" evidence="1">
    <location>
        <begin position="1"/>
        <end position="50"/>
    </location>
</feature>